<gene>
    <name evidence="2" type="ORF">AUEXF2481DRAFT_30266</name>
</gene>
<dbReference type="OrthoDB" id="3817088at2759"/>
<name>A0A074Z5R1_AURSE</name>
<evidence type="ECO:0000313" key="2">
    <source>
        <dbReference type="EMBL" id="KEQ94286.1"/>
    </source>
</evidence>
<dbReference type="InParanoid" id="A0A074Z5R1"/>
<dbReference type="HOGENOM" id="CLU_927435_0_0_1"/>
<dbReference type="GeneID" id="25364142"/>
<reference evidence="2 3" key="1">
    <citation type="journal article" date="2014" name="BMC Genomics">
        <title>Genome sequencing of four Aureobasidium pullulans varieties: biotechnological potential, stress tolerance, and description of new species.</title>
        <authorList>
            <person name="Gostin Ar C."/>
            <person name="Ohm R.A."/>
            <person name="Kogej T."/>
            <person name="Sonjak S."/>
            <person name="Turk M."/>
            <person name="Zajc J."/>
            <person name="Zalar P."/>
            <person name="Grube M."/>
            <person name="Sun H."/>
            <person name="Han J."/>
            <person name="Sharma A."/>
            <person name="Chiniquy J."/>
            <person name="Ngan C.Y."/>
            <person name="Lipzen A."/>
            <person name="Barry K."/>
            <person name="Grigoriev I.V."/>
            <person name="Gunde-Cimerman N."/>
        </authorList>
    </citation>
    <scope>NUCLEOTIDE SEQUENCE [LARGE SCALE GENOMIC DNA]</scope>
    <source>
        <strain evidence="2 3">EXF-2481</strain>
    </source>
</reference>
<keyword evidence="3" id="KW-1185">Reference proteome</keyword>
<organism evidence="2 3">
    <name type="scientific">Aureobasidium subglaciale (strain EXF-2481)</name>
    <name type="common">Aureobasidium pullulans var. subglaciale</name>
    <dbReference type="NCBI Taxonomy" id="1043005"/>
    <lineage>
        <taxon>Eukaryota</taxon>
        <taxon>Fungi</taxon>
        <taxon>Dikarya</taxon>
        <taxon>Ascomycota</taxon>
        <taxon>Pezizomycotina</taxon>
        <taxon>Dothideomycetes</taxon>
        <taxon>Dothideomycetidae</taxon>
        <taxon>Dothideales</taxon>
        <taxon>Saccotheciaceae</taxon>
        <taxon>Aureobasidium</taxon>
    </lineage>
</organism>
<evidence type="ECO:0000313" key="3">
    <source>
        <dbReference type="Proteomes" id="UP000030641"/>
    </source>
</evidence>
<protein>
    <submittedName>
        <fullName evidence="2">Uncharacterized protein</fullName>
    </submittedName>
</protein>
<accession>A0A074Z5R1</accession>
<dbReference type="RefSeq" id="XP_013342811.1">
    <property type="nucleotide sequence ID" value="XM_013487357.1"/>
</dbReference>
<feature type="compositionally biased region" description="Polar residues" evidence="1">
    <location>
        <begin position="260"/>
        <end position="269"/>
    </location>
</feature>
<dbReference type="Proteomes" id="UP000030641">
    <property type="component" value="Unassembled WGS sequence"/>
</dbReference>
<evidence type="ECO:0000256" key="1">
    <source>
        <dbReference type="SAM" id="MobiDB-lite"/>
    </source>
</evidence>
<dbReference type="AlphaFoldDB" id="A0A074Z5R1"/>
<dbReference type="EMBL" id="KL584762">
    <property type="protein sequence ID" value="KEQ94286.1"/>
    <property type="molecule type" value="Genomic_DNA"/>
</dbReference>
<feature type="region of interest" description="Disordered" evidence="1">
    <location>
        <begin position="259"/>
        <end position="300"/>
    </location>
</feature>
<proteinExistence type="predicted"/>
<sequence>MAANRCNHRQDNLQGHFCTADPGFEPGFMVCDDEPKDNHLNNPMHHNGDYTVCLDCWQNILDDQPQGFGLRREMLDTFGQLIYQQNPATGTWDLRNNVHINGHNCLETTQSLLCEPCVRDAIAHFRRCEADDVYATATLGENTEHVEDRLTNSCVCRKRFITHPHYCLTCMRDALDSRKITADQNKDWLNTLGISTGGERRHVDPAWTNIRAQNNYAVPCRCGRDIGRLRVAPVLRATFCLACNGTKIWRHNIPDERYPTRSTRAQASNPADRCPLDMLTSDQHNPDAQIRGRSVTQGRF</sequence>